<keyword evidence="2" id="KW-1185">Reference proteome</keyword>
<protein>
    <submittedName>
        <fullName evidence="1">Uncharacterized protein</fullName>
    </submittedName>
</protein>
<gene>
    <name evidence="1" type="ORF">CEXT_21371</name>
</gene>
<organism evidence="1 2">
    <name type="scientific">Caerostris extrusa</name>
    <name type="common">Bark spider</name>
    <name type="synonym">Caerostris bankana</name>
    <dbReference type="NCBI Taxonomy" id="172846"/>
    <lineage>
        <taxon>Eukaryota</taxon>
        <taxon>Metazoa</taxon>
        <taxon>Ecdysozoa</taxon>
        <taxon>Arthropoda</taxon>
        <taxon>Chelicerata</taxon>
        <taxon>Arachnida</taxon>
        <taxon>Araneae</taxon>
        <taxon>Araneomorphae</taxon>
        <taxon>Entelegynae</taxon>
        <taxon>Araneoidea</taxon>
        <taxon>Araneidae</taxon>
        <taxon>Caerostris</taxon>
    </lineage>
</organism>
<dbReference type="AlphaFoldDB" id="A0AAV4Q8X7"/>
<dbReference type="Proteomes" id="UP001054945">
    <property type="component" value="Unassembled WGS sequence"/>
</dbReference>
<evidence type="ECO:0000313" key="2">
    <source>
        <dbReference type="Proteomes" id="UP001054945"/>
    </source>
</evidence>
<evidence type="ECO:0000313" key="1">
    <source>
        <dbReference type="EMBL" id="GIY04779.1"/>
    </source>
</evidence>
<dbReference type="EMBL" id="BPLR01005750">
    <property type="protein sequence ID" value="GIY04779.1"/>
    <property type="molecule type" value="Genomic_DNA"/>
</dbReference>
<accession>A0AAV4Q8X7</accession>
<comment type="caution">
    <text evidence="1">The sequence shown here is derived from an EMBL/GenBank/DDBJ whole genome shotgun (WGS) entry which is preliminary data.</text>
</comment>
<sequence length="118" mass="13412">MSPKIILWDNKSYLLCSPSPDHLGNSSPTKAYCTELTTAQTSLEQKISMDSRSVMDIRAINWGIRELGKRGRKIFFLNHTTMKIQIDSLPVSDLDLDLDSKKRITDSRLQIADFKVPD</sequence>
<proteinExistence type="predicted"/>
<name>A0AAV4Q8X7_CAEEX</name>
<reference evidence="1 2" key="1">
    <citation type="submission" date="2021-06" db="EMBL/GenBank/DDBJ databases">
        <title>Caerostris extrusa draft genome.</title>
        <authorList>
            <person name="Kono N."/>
            <person name="Arakawa K."/>
        </authorList>
    </citation>
    <scope>NUCLEOTIDE SEQUENCE [LARGE SCALE GENOMIC DNA]</scope>
</reference>